<comment type="caution">
    <text evidence="1">The sequence shown here is derived from an EMBL/GenBank/DDBJ whole genome shotgun (WGS) entry which is preliminary data.</text>
</comment>
<gene>
    <name evidence="1" type="ORF">F963_00883</name>
</gene>
<evidence type="ECO:0000313" key="2">
    <source>
        <dbReference type="Proteomes" id="UP000013270"/>
    </source>
</evidence>
<dbReference type="AlphaFoldDB" id="N8YP73"/>
<sequence>MSQVIEYLPFESYRKYLRPVLDGRMGLMTHVAELEWHDGVVRDSYVKFYDHEKKRGLLNEAIGFLLISTQDLPQPEFGGFLEFEISPDIDQELWSNVSEVDRYRGKTIAWVTSDTGGINRKLEYSNTDDIQIKKYIEEQLIISLKNWKQLQNLIMCDDWLLNTDRNLGNLLELPNRTFTLIDHGNILCGNDWSPWQLMQNNVLNGDLHRWYCSILKDSIDQPLFDMQAVTEKLLDAKLKHLPGFITIRKELLDLIEMFLGDEFVDLGLPQKGKTKVAEILYDYLDMSAARTVDIDAKCELWLSPSPISS</sequence>
<dbReference type="PATRIC" id="fig|1217651.3.peg.855"/>
<dbReference type="RefSeq" id="WP_004828752.1">
    <property type="nucleotide sequence ID" value="NZ_KB849466.1"/>
</dbReference>
<dbReference type="Proteomes" id="UP000013270">
    <property type="component" value="Unassembled WGS sequence"/>
</dbReference>
<proteinExistence type="predicted"/>
<dbReference type="HOGENOM" id="CLU_081494_0_0_6"/>
<evidence type="ECO:0008006" key="3">
    <source>
        <dbReference type="Google" id="ProtNLM"/>
    </source>
</evidence>
<dbReference type="EMBL" id="APPK01000020">
    <property type="protein sequence ID" value="ENV23099.1"/>
    <property type="molecule type" value="Genomic_DNA"/>
</dbReference>
<protein>
    <recommendedName>
        <fullName evidence="3">HipA-like C-terminal domain-containing protein</fullName>
    </recommendedName>
</protein>
<reference evidence="1 2" key="1">
    <citation type="submission" date="2013-02" db="EMBL/GenBank/DDBJ databases">
        <title>The Genome Sequence of Acinetobacter bereziniae NIPH 3.</title>
        <authorList>
            <consortium name="The Broad Institute Genome Sequencing Platform"/>
            <consortium name="The Broad Institute Genome Sequencing Center for Infectious Disease"/>
            <person name="Cerqueira G."/>
            <person name="Feldgarden M."/>
            <person name="Courvalin P."/>
            <person name="Perichon B."/>
            <person name="Grillot-Courvalin C."/>
            <person name="Clermont D."/>
            <person name="Rocha E."/>
            <person name="Yoon E.-J."/>
            <person name="Nemec A."/>
            <person name="Walker B."/>
            <person name="Young S.K."/>
            <person name="Zeng Q."/>
            <person name="Gargeya S."/>
            <person name="Fitzgerald M."/>
            <person name="Haas B."/>
            <person name="Abouelleil A."/>
            <person name="Alvarado L."/>
            <person name="Arachchi H.M."/>
            <person name="Berlin A.M."/>
            <person name="Chapman S.B."/>
            <person name="Dewar J."/>
            <person name="Goldberg J."/>
            <person name="Griggs A."/>
            <person name="Gujja S."/>
            <person name="Hansen M."/>
            <person name="Howarth C."/>
            <person name="Imamovic A."/>
            <person name="Larimer J."/>
            <person name="McCowan C."/>
            <person name="Murphy C."/>
            <person name="Neiman D."/>
            <person name="Pearson M."/>
            <person name="Priest M."/>
            <person name="Roberts A."/>
            <person name="Saif S."/>
            <person name="Shea T."/>
            <person name="Sisk P."/>
            <person name="Sykes S."/>
            <person name="Wortman J."/>
            <person name="Nusbaum C."/>
            <person name="Birren B."/>
        </authorList>
    </citation>
    <scope>NUCLEOTIDE SEQUENCE [LARGE SCALE GENOMIC DNA]</scope>
    <source>
        <strain evidence="1 2">NIPH 3</strain>
    </source>
</reference>
<organism evidence="1 2">
    <name type="scientific">Acinetobacter bereziniae NIPH 3</name>
    <dbReference type="NCBI Taxonomy" id="1217651"/>
    <lineage>
        <taxon>Bacteria</taxon>
        <taxon>Pseudomonadati</taxon>
        <taxon>Pseudomonadota</taxon>
        <taxon>Gammaproteobacteria</taxon>
        <taxon>Moraxellales</taxon>
        <taxon>Moraxellaceae</taxon>
        <taxon>Acinetobacter</taxon>
    </lineage>
</organism>
<name>N8YP73_ACIBZ</name>
<evidence type="ECO:0000313" key="1">
    <source>
        <dbReference type="EMBL" id="ENV23099.1"/>
    </source>
</evidence>
<accession>N8YP73</accession>